<protein>
    <recommendedName>
        <fullName evidence="9">Cationic amino acid transporter C-terminal domain-containing protein</fullName>
    </recommendedName>
</protein>
<evidence type="ECO:0000256" key="6">
    <source>
        <dbReference type="SAM" id="Phobius"/>
    </source>
</evidence>
<reference evidence="7 8" key="1">
    <citation type="submission" date="2019-10" db="EMBL/GenBank/DDBJ databases">
        <title>Dictyobacter vulcani sp. nov., within the class Ktedonobacteria, isolated from soil of volcanic Mt. Zao.</title>
        <authorList>
            <person name="Zheng Y."/>
            <person name="Wang C.M."/>
            <person name="Sakai Y."/>
            <person name="Abe K."/>
            <person name="Yokota A."/>
            <person name="Yabe S."/>
        </authorList>
    </citation>
    <scope>NUCLEOTIDE SEQUENCE [LARGE SCALE GENOMIC DNA]</scope>
    <source>
        <strain evidence="7 8">W12</strain>
    </source>
</reference>
<dbReference type="EMBL" id="BKZW01000004">
    <property type="protein sequence ID" value="GER91487.1"/>
    <property type="molecule type" value="Genomic_DNA"/>
</dbReference>
<dbReference type="InterPro" id="IPR002293">
    <property type="entry name" value="AA/rel_permease1"/>
</dbReference>
<dbReference type="Pfam" id="PF13520">
    <property type="entry name" value="AA_permease_2"/>
    <property type="match status" value="1"/>
</dbReference>
<keyword evidence="3 6" id="KW-0812">Transmembrane</keyword>
<feature type="transmembrane region" description="Helical" evidence="6">
    <location>
        <begin position="101"/>
        <end position="121"/>
    </location>
</feature>
<comment type="subcellular location">
    <subcellularLocation>
        <location evidence="1">Membrane</location>
        <topology evidence="1">Multi-pass membrane protein</topology>
    </subcellularLocation>
</comment>
<evidence type="ECO:0000256" key="5">
    <source>
        <dbReference type="ARBA" id="ARBA00023136"/>
    </source>
</evidence>
<gene>
    <name evidence="7" type="ORF">KDW_56490</name>
</gene>
<dbReference type="Proteomes" id="UP000326912">
    <property type="component" value="Unassembled WGS sequence"/>
</dbReference>
<dbReference type="PANTHER" id="PTHR43243:SF4">
    <property type="entry name" value="CATIONIC AMINO ACID TRANSPORTER 4"/>
    <property type="match status" value="1"/>
</dbReference>
<feature type="transmembrane region" description="Helical" evidence="6">
    <location>
        <begin position="158"/>
        <end position="176"/>
    </location>
</feature>
<dbReference type="Gene3D" id="1.20.1740.10">
    <property type="entry name" value="Amino acid/polyamine transporter I"/>
    <property type="match status" value="1"/>
</dbReference>
<proteinExistence type="predicted"/>
<feature type="transmembrane region" description="Helical" evidence="6">
    <location>
        <begin position="76"/>
        <end position="95"/>
    </location>
</feature>
<organism evidence="7 8">
    <name type="scientific">Dictyobacter vulcani</name>
    <dbReference type="NCBI Taxonomy" id="2607529"/>
    <lineage>
        <taxon>Bacteria</taxon>
        <taxon>Bacillati</taxon>
        <taxon>Chloroflexota</taxon>
        <taxon>Ktedonobacteria</taxon>
        <taxon>Ktedonobacterales</taxon>
        <taxon>Dictyobacteraceae</taxon>
        <taxon>Dictyobacter</taxon>
    </lineage>
</organism>
<keyword evidence="5 6" id="KW-0472">Membrane</keyword>
<keyword evidence="2" id="KW-0813">Transport</keyword>
<evidence type="ECO:0000313" key="8">
    <source>
        <dbReference type="Proteomes" id="UP000326912"/>
    </source>
</evidence>
<evidence type="ECO:0000256" key="2">
    <source>
        <dbReference type="ARBA" id="ARBA00022448"/>
    </source>
</evidence>
<evidence type="ECO:0000256" key="4">
    <source>
        <dbReference type="ARBA" id="ARBA00022989"/>
    </source>
</evidence>
<dbReference type="GO" id="GO:0015171">
    <property type="term" value="F:amino acid transmembrane transporter activity"/>
    <property type="evidence" value="ECO:0007669"/>
    <property type="project" value="TreeGrafter"/>
</dbReference>
<evidence type="ECO:0008006" key="9">
    <source>
        <dbReference type="Google" id="ProtNLM"/>
    </source>
</evidence>
<evidence type="ECO:0000256" key="3">
    <source>
        <dbReference type="ARBA" id="ARBA00022692"/>
    </source>
</evidence>
<feature type="transmembrane region" description="Helical" evidence="6">
    <location>
        <begin position="133"/>
        <end position="152"/>
    </location>
</feature>
<comment type="caution">
    <text evidence="7">The sequence shown here is derived from an EMBL/GenBank/DDBJ whole genome shotgun (WGS) entry which is preliminary data.</text>
</comment>
<keyword evidence="8" id="KW-1185">Reference proteome</keyword>
<feature type="transmembrane region" description="Helical" evidence="6">
    <location>
        <begin position="24"/>
        <end position="47"/>
    </location>
</feature>
<dbReference type="PANTHER" id="PTHR43243">
    <property type="entry name" value="INNER MEMBRANE TRANSPORTER YGJI-RELATED"/>
    <property type="match status" value="1"/>
</dbReference>
<evidence type="ECO:0000256" key="1">
    <source>
        <dbReference type="ARBA" id="ARBA00004141"/>
    </source>
</evidence>
<name>A0A5J4KY44_9CHLR</name>
<dbReference type="GO" id="GO:0016020">
    <property type="term" value="C:membrane"/>
    <property type="evidence" value="ECO:0007669"/>
    <property type="project" value="UniProtKB-SubCell"/>
</dbReference>
<keyword evidence="4 6" id="KW-1133">Transmembrane helix</keyword>
<evidence type="ECO:0000313" key="7">
    <source>
        <dbReference type="EMBL" id="GER91487.1"/>
    </source>
</evidence>
<dbReference type="AlphaFoldDB" id="A0A5J4KY44"/>
<sequence>MVSYTKLDVPSPVSHALILSGLNAAGSIISIGALCGLTTVLLVLLYGQSRIFFSMSRDGLLPAFFARIHPRFKTPYLSSILIGIVVAIVAGVTPIDIVAELTNIGTLTAFVLVSAAVLILRRTQPDLRRAFRVPFVPVLPILSMIASLILIISLPMITIIRFFVWLAIGLVVYFLYSRRASKLEHETPTVS</sequence>
<accession>A0A5J4KY44</accession>